<keyword evidence="2" id="KW-0805">Transcription regulation</keyword>
<dbReference type="GO" id="GO:0003700">
    <property type="term" value="F:DNA-binding transcription factor activity"/>
    <property type="evidence" value="ECO:0007669"/>
    <property type="project" value="InterPro"/>
</dbReference>
<evidence type="ECO:0000256" key="3">
    <source>
        <dbReference type="ARBA" id="ARBA00023125"/>
    </source>
</evidence>
<gene>
    <name evidence="6" type="ORF">C8N35_10778</name>
</gene>
<feature type="domain" description="HTH lysR-type" evidence="5">
    <location>
        <begin position="1"/>
        <end position="58"/>
    </location>
</feature>
<dbReference type="InterPro" id="IPR000847">
    <property type="entry name" value="LysR_HTH_N"/>
</dbReference>
<evidence type="ECO:0000259" key="5">
    <source>
        <dbReference type="PROSITE" id="PS50931"/>
    </source>
</evidence>
<dbReference type="RefSeq" id="WP_107990902.1">
    <property type="nucleotide sequence ID" value="NZ_QAYG01000007.1"/>
</dbReference>
<dbReference type="InterPro" id="IPR036390">
    <property type="entry name" value="WH_DNA-bd_sf"/>
</dbReference>
<organism evidence="6 7">
    <name type="scientific">Breoghania corrubedonensis</name>
    <dbReference type="NCBI Taxonomy" id="665038"/>
    <lineage>
        <taxon>Bacteria</taxon>
        <taxon>Pseudomonadati</taxon>
        <taxon>Pseudomonadota</taxon>
        <taxon>Alphaproteobacteria</taxon>
        <taxon>Hyphomicrobiales</taxon>
        <taxon>Stappiaceae</taxon>
        <taxon>Breoghania</taxon>
    </lineage>
</organism>
<evidence type="ECO:0000313" key="6">
    <source>
        <dbReference type="EMBL" id="PTW59365.1"/>
    </source>
</evidence>
<dbReference type="Gene3D" id="3.40.190.10">
    <property type="entry name" value="Periplasmic binding protein-like II"/>
    <property type="match status" value="2"/>
</dbReference>
<dbReference type="OrthoDB" id="9811588at2"/>
<proteinExistence type="inferred from homology"/>
<dbReference type="PROSITE" id="PS50931">
    <property type="entry name" value="HTH_LYSR"/>
    <property type="match status" value="1"/>
</dbReference>
<dbReference type="Gene3D" id="1.10.10.10">
    <property type="entry name" value="Winged helix-like DNA-binding domain superfamily/Winged helix DNA-binding domain"/>
    <property type="match status" value="1"/>
</dbReference>
<evidence type="ECO:0000313" key="7">
    <source>
        <dbReference type="Proteomes" id="UP000244081"/>
    </source>
</evidence>
<dbReference type="PANTHER" id="PTHR30419">
    <property type="entry name" value="HTH-TYPE TRANSCRIPTIONAL REGULATOR YBHD"/>
    <property type="match status" value="1"/>
</dbReference>
<dbReference type="PRINTS" id="PR00039">
    <property type="entry name" value="HTHLYSR"/>
</dbReference>
<dbReference type="Pfam" id="PF03466">
    <property type="entry name" value="LysR_substrate"/>
    <property type="match status" value="1"/>
</dbReference>
<dbReference type="SUPFAM" id="SSF46785">
    <property type="entry name" value="Winged helix' DNA-binding domain"/>
    <property type="match status" value="1"/>
</dbReference>
<reference evidence="6 7" key="1">
    <citation type="submission" date="2018-04" db="EMBL/GenBank/DDBJ databases">
        <title>Genomic Encyclopedia of Archaeal and Bacterial Type Strains, Phase II (KMG-II): from individual species to whole genera.</title>
        <authorList>
            <person name="Goeker M."/>
        </authorList>
    </citation>
    <scope>NUCLEOTIDE SEQUENCE [LARGE SCALE GENOMIC DNA]</scope>
    <source>
        <strain evidence="6 7">DSM 23382</strain>
    </source>
</reference>
<dbReference type="InterPro" id="IPR050950">
    <property type="entry name" value="HTH-type_LysR_regulators"/>
</dbReference>
<protein>
    <submittedName>
        <fullName evidence="6">LysR family transcriptional regulator</fullName>
    </submittedName>
</protein>
<evidence type="ECO:0000256" key="4">
    <source>
        <dbReference type="ARBA" id="ARBA00023163"/>
    </source>
</evidence>
<comment type="similarity">
    <text evidence="1">Belongs to the LysR transcriptional regulatory family.</text>
</comment>
<keyword evidence="3" id="KW-0238">DNA-binding</keyword>
<keyword evidence="4" id="KW-0804">Transcription</keyword>
<evidence type="ECO:0000256" key="2">
    <source>
        <dbReference type="ARBA" id="ARBA00023015"/>
    </source>
</evidence>
<dbReference type="PANTHER" id="PTHR30419:SF8">
    <property type="entry name" value="NITROGEN ASSIMILATION TRANSCRIPTIONAL ACTIVATOR-RELATED"/>
    <property type="match status" value="1"/>
</dbReference>
<dbReference type="InterPro" id="IPR036388">
    <property type="entry name" value="WH-like_DNA-bd_sf"/>
</dbReference>
<dbReference type="EMBL" id="QAYG01000007">
    <property type="protein sequence ID" value="PTW59365.1"/>
    <property type="molecule type" value="Genomic_DNA"/>
</dbReference>
<comment type="caution">
    <text evidence="6">The sequence shown here is derived from an EMBL/GenBank/DDBJ whole genome shotgun (WGS) entry which is preliminary data.</text>
</comment>
<accession>A0A2T5V6I3</accession>
<dbReference type="FunFam" id="1.10.10.10:FF:000001">
    <property type="entry name" value="LysR family transcriptional regulator"/>
    <property type="match status" value="1"/>
</dbReference>
<dbReference type="InterPro" id="IPR005119">
    <property type="entry name" value="LysR_subst-bd"/>
</dbReference>
<dbReference type="Pfam" id="PF00126">
    <property type="entry name" value="HTH_1"/>
    <property type="match status" value="1"/>
</dbReference>
<sequence length="338" mass="38290">MELKLFREFEVLAEHLNFSRAAEQLNMTQPVLSRHIKYLEEQFQVRLLNRNTHKVELTLAGRLMLEESKKIIAQFESLTLAVRAAKGLGNGKLSVLYLGEATRSFLSSFLGTFRRNHGDITVECCDSELDAVPEAIKKHTCDLAFVIRPHGVAETIASVRHLHLFEDRMCIAVNKNHPLAQRASVSIHEAAKWPVIATSRELSPRSGECNAHFLERYGYKDRIEIECPNLKTCCFYQDIHEEAVVILPRHCSDLMSPNSTLVWLDEEDCKFDIDLIWERENRNPCIDVFVKELSAFSQEHSLAPQSPFPAGREVVLHEAFQSGGLSPLRSANALVGRA</sequence>
<dbReference type="AlphaFoldDB" id="A0A2T5V6I3"/>
<name>A0A2T5V6I3_9HYPH</name>
<dbReference type="Proteomes" id="UP000244081">
    <property type="component" value="Unassembled WGS sequence"/>
</dbReference>
<dbReference type="SUPFAM" id="SSF53850">
    <property type="entry name" value="Periplasmic binding protein-like II"/>
    <property type="match status" value="1"/>
</dbReference>
<dbReference type="GO" id="GO:0003677">
    <property type="term" value="F:DNA binding"/>
    <property type="evidence" value="ECO:0007669"/>
    <property type="project" value="UniProtKB-KW"/>
</dbReference>
<keyword evidence="7" id="KW-1185">Reference proteome</keyword>
<evidence type="ECO:0000256" key="1">
    <source>
        <dbReference type="ARBA" id="ARBA00009437"/>
    </source>
</evidence>
<dbReference type="GO" id="GO:0005829">
    <property type="term" value="C:cytosol"/>
    <property type="evidence" value="ECO:0007669"/>
    <property type="project" value="TreeGrafter"/>
</dbReference>